<comment type="similarity">
    <text evidence="1">Belongs to the sulfatase family.</text>
</comment>
<keyword evidence="3" id="KW-0378">Hydrolase</keyword>
<evidence type="ECO:0000256" key="3">
    <source>
        <dbReference type="ARBA" id="ARBA00022801"/>
    </source>
</evidence>
<feature type="non-terminal residue" evidence="6">
    <location>
        <position position="116"/>
    </location>
</feature>
<dbReference type="InterPro" id="IPR000917">
    <property type="entry name" value="Sulfatase_N"/>
</dbReference>
<name>A0A382ZV91_9ZZZZ</name>
<dbReference type="PROSITE" id="PS00523">
    <property type="entry name" value="SULFATASE_1"/>
    <property type="match status" value="1"/>
</dbReference>
<dbReference type="InterPro" id="IPR017850">
    <property type="entry name" value="Alkaline_phosphatase_core_sf"/>
</dbReference>
<dbReference type="Gene3D" id="3.40.720.10">
    <property type="entry name" value="Alkaline Phosphatase, subunit A"/>
    <property type="match status" value="1"/>
</dbReference>
<dbReference type="SUPFAM" id="SSF53649">
    <property type="entry name" value="Alkaline phosphatase-like"/>
    <property type="match status" value="1"/>
</dbReference>
<gene>
    <name evidence="6" type="ORF">METZ01_LOCUS451452</name>
</gene>
<organism evidence="6">
    <name type="scientific">marine metagenome</name>
    <dbReference type="NCBI Taxonomy" id="408172"/>
    <lineage>
        <taxon>unclassified sequences</taxon>
        <taxon>metagenomes</taxon>
        <taxon>ecological metagenomes</taxon>
    </lineage>
</organism>
<dbReference type="AlphaFoldDB" id="A0A382ZV91"/>
<protein>
    <recommendedName>
        <fullName evidence="5">Sulfatase N-terminal domain-containing protein</fullName>
    </recommendedName>
</protein>
<reference evidence="6" key="1">
    <citation type="submission" date="2018-05" db="EMBL/GenBank/DDBJ databases">
        <authorList>
            <person name="Lanie J.A."/>
            <person name="Ng W.-L."/>
            <person name="Kazmierczak K.M."/>
            <person name="Andrzejewski T.M."/>
            <person name="Davidsen T.M."/>
            <person name="Wayne K.J."/>
            <person name="Tettelin H."/>
            <person name="Glass J.I."/>
            <person name="Rusch D."/>
            <person name="Podicherti R."/>
            <person name="Tsui H.-C.T."/>
            <person name="Winkler M.E."/>
        </authorList>
    </citation>
    <scope>NUCLEOTIDE SEQUENCE</scope>
</reference>
<evidence type="ECO:0000256" key="2">
    <source>
        <dbReference type="ARBA" id="ARBA00022723"/>
    </source>
</evidence>
<dbReference type="GO" id="GO:0004065">
    <property type="term" value="F:arylsulfatase activity"/>
    <property type="evidence" value="ECO:0007669"/>
    <property type="project" value="TreeGrafter"/>
</dbReference>
<dbReference type="GO" id="GO:0046872">
    <property type="term" value="F:metal ion binding"/>
    <property type="evidence" value="ECO:0007669"/>
    <property type="project" value="UniProtKB-KW"/>
</dbReference>
<keyword evidence="4" id="KW-0106">Calcium</keyword>
<feature type="non-terminal residue" evidence="6">
    <location>
        <position position="1"/>
    </location>
</feature>
<dbReference type="Pfam" id="PF00884">
    <property type="entry name" value="Sulfatase"/>
    <property type="match status" value="1"/>
</dbReference>
<dbReference type="PANTHER" id="PTHR42693">
    <property type="entry name" value="ARYLSULFATASE FAMILY MEMBER"/>
    <property type="match status" value="1"/>
</dbReference>
<keyword evidence="2" id="KW-0479">Metal-binding</keyword>
<dbReference type="InterPro" id="IPR024607">
    <property type="entry name" value="Sulfatase_CS"/>
</dbReference>
<dbReference type="InterPro" id="IPR050738">
    <property type="entry name" value="Sulfatase"/>
</dbReference>
<evidence type="ECO:0000313" key="6">
    <source>
        <dbReference type="EMBL" id="SVD98598.1"/>
    </source>
</evidence>
<dbReference type="EMBL" id="UINC01186395">
    <property type="protein sequence ID" value="SVD98598.1"/>
    <property type="molecule type" value="Genomic_DNA"/>
</dbReference>
<evidence type="ECO:0000256" key="1">
    <source>
        <dbReference type="ARBA" id="ARBA00008779"/>
    </source>
</evidence>
<evidence type="ECO:0000259" key="5">
    <source>
        <dbReference type="Pfam" id="PF00884"/>
    </source>
</evidence>
<evidence type="ECO:0000256" key="4">
    <source>
        <dbReference type="ARBA" id="ARBA00022837"/>
    </source>
</evidence>
<accession>A0A382ZV91</accession>
<dbReference type="PANTHER" id="PTHR42693:SF53">
    <property type="entry name" value="ENDO-4-O-SULFATASE"/>
    <property type="match status" value="1"/>
</dbReference>
<sequence length="116" mass="13105">VSTRKPNIVFMFSDQQRYDTMSCYGAGHMNVPSLNELSEESFVFKNAYVSQPVCTPARATLMTGLYPHTAGPTVNMISLPENSKVISEMISDEYYKGYMGKWHLGNDIERQHGFNV</sequence>
<proteinExistence type="inferred from homology"/>
<feature type="domain" description="Sulfatase N-terminal" evidence="5">
    <location>
        <begin position="6"/>
        <end position="108"/>
    </location>
</feature>